<keyword evidence="1" id="KW-0805">Transcription regulation</keyword>
<protein>
    <submittedName>
        <fullName evidence="6">AraC family transcriptional regulator</fullName>
    </submittedName>
</protein>
<feature type="domain" description="HTH araC/xylS-type" evidence="5">
    <location>
        <begin position="259"/>
        <end position="357"/>
    </location>
</feature>
<evidence type="ECO:0000259" key="5">
    <source>
        <dbReference type="PROSITE" id="PS01124"/>
    </source>
</evidence>
<feature type="region of interest" description="Disordered" evidence="4">
    <location>
        <begin position="1"/>
        <end position="20"/>
    </location>
</feature>
<dbReference type="SMART" id="SM00342">
    <property type="entry name" value="HTH_ARAC"/>
    <property type="match status" value="1"/>
</dbReference>
<evidence type="ECO:0000256" key="3">
    <source>
        <dbReference type="ARBA" id="ARBA00023163"/>
    </source>
</evidence>
<dbReference type="Pfam" id="PF12833">
    <property type="entry name" value="HTH_18"/>
    <property type="match status" value="1"/>
</dbReference>
<dbReference type="RefSeq" id="WP_386721420.1">
    <property type="nucleotide sequence ID" value="NZ_JBHRSZ010000004.1"/>
</dbReference>
<dbReference type="SUPFAM" id="SSF46689">
    <property type="entry name" value="Homeodomain-like"/>
    <property type="match status" value="1"/>
</dbReference>
<keyword evidence="2" id="KW-0238">DNA-binding</keyword>
<gene>
    <name evidence="6" type="ORF">ACFOEK_12560</name>
</gene>
<evidence type="ECO:0000256" key="4">
    <source>
        <dbReference type="SAM" id="MobiDB-lite"/>
    </source>
</evidence>
<dbReference type="PANTHER" id="PTHR47894:SF1">
    <property type="entry name" value="HTH-TYPE TRANSCRIPTIONAL REGULATOR VQSM"/>
    <property type="match status" value="1"/>
</dbReference>
<dbReference type="Gene3D" id="1.10.10.60">
    <property type="entry name" value="Homeodomain-like"/>
    <property type="match status" value="1"/>
</dbReference>
<proteinExistence type="predicted"/>
<dbReference type="Pfam" id="PF12625">
    <property type="entry name" value="Arabinose_bd"/>
    <property type="match status" value="1"/>
</dbReference>
<evidence type="ECO:0000313" key="7">
    <source>
        <dbReference type="Proteomes" id="UP001595476"/>
    </source>
</evidence>
<name>A0ABV7HD90_9GAMM</name>
<dbReference type="EMBL" id="JBHRSZ010000004">
    <property type="protein sequence ID" value="MFC3151864.1"/>
    <property type="molecule type" value="Genomic_DNA"/>
</dbReference>
<comment type="caution">
    <text evidence="6">The sequence shown here is derived from an EMBL/GenBank/DDBJ whole genome shotgun (WGS) entry which is preliminary data.</text>
</comment>
<keyword evidence="7" id="KW-1185">Reference proteome</keyword>
<evidence type="ECO:0000256" key="2">
    <source>
        <dbReference type="ARBA" id="ARBA00023125"/>
    </source>
</evidence>
<dbReference type="InterPro" id="IPR018060">
    <property type="entry name" value="HTH_AraC"/>
</dbReference>
<dbReference type="PANTHER" id="PTHR47894">
    <property type="entry name" value="HTH-TYPE TRANSCRIPTIONAL REGULATOR GADX"/>
    <property type="match status" value="1"/>
</dbReference>
<dbReference type="InterPro" id="IPR032687">
    <property type="entry name" value="AraC-type_N"/>
</dbReference>
<evidence type="ECO:0000256" key="1">
    <source>
        <dbReference type="ARBA" id="ARBA00023015"/>
    </source>
</evidence>
<organism evidence="6 7">
    <name type="scientific">Litoribrevibacter euphylliae</name>
    <dbReference type="NCBI Taxonomy" id="1834034"/>
    <lineage>
        <taxon>Bacteria</taxon>
        <taxon>Pseudomonadati</taxon>
        <taxon>Pseudomonadota</taxon>
        <taxon>Gammaproteobacteria</taxon>
        <taxon>Oceanospirillales</taxon>
        <taxon>Oceanospirillaceae</taxon>
        <taxon>Litoribrevibacter</taxon>
    </lineage>
</organism>
<dbReference type="Proteomes" id="UP001595476">
    <property type="component" value="Unassembled WGS sequence"/>
</dbReference>
<keyword evidence="3" id="KW-0804">Transcription</keyword>
<evidence type="ECO:0000313" key="6">
    <source>
        <dbReference type="EMBL" id="MFC3151864.1"/>
    </source>
</evidence>
<accession>A0ABV7HD90</accession>
<reference evidence="7" key="1">
    <citation type="journal article" date="2019" name="Int. J. Syst. Evol. Microbiol.">
        <title>The Global Catalogue of Microorganisms (GCM) 10K type strain sequencing project: providing services to taxonomists for standard genome sequencing and annotation.</title>
        <authorList>
            <consortium name="The Broad Institute Genomics Platform"/>
            <consortium name="The Broad Institute Genome Sequencing Center for Infectious Disease"/>
            <person name="Wu L."/>
            <person name="Ma J."/>
        </authorList>
    </citation>
    <scope>NUCLEOTIDE SEQUENCE [LARGE SCALE GENOMIC DNA]</scope>
    <source>
        <strain evidence="7">KCTC 52438</strain>
    </source>
</reference>
<dbReference type="PROSITE" id="PS01124">
    <property type="entry name" value="HTH_ARAC_FAMILY_2"/>
    <property type="match status" value="1"/>
</dbReference>
<dbReference type="InterPro" id="IPR009057">
    <property type="entry name" value="Homeodomain-like_sf"/>
</dbReference>
<sequence length="361" mass="41027">MDTDLSSTPPRTDSTSHNLGTASIPPVLQYLECSKALGIDIKAAITNSRFPAQLLEDDTARVQGTDFQALLLELIRSCELDTFGLSTAQYVQPGSYVVLGYITMNCRTIKEALEKAMPYEKLVGDMGVTEFEDLELPSGLGVKMTWHCNYTHPEVIPHMIDNVLASWLTYCRWLGNRPDQAPEEIWLTREKPSNPDTEQKYQEIFRCPIKFGQTSNSIFISKEQLELPLRRSDPLLLQTLEQHAQTQLNELTSEQDIVIKATRALKEIMKSEPPRKERLAEILGISGRTLQRKLQAADSSYQELLDQVRKESAEYYLAYTQLSMGDIAAHLGFSDTRSFHRSFKLWTNTTPGEYRQLKQTN</sequence>